<proteinExistence type="predicted"/>
<dbReference type="InterPro" id="IPR044623">
    <property type="entry name" value="HRD3"/>
</dbReference>
<dbReference type="PANTHER" id="PTHR45084:SF1">
    <property type="entry name" value="ERAD-ASSOCIATED E3 UBIQUITIN-PROTEIN LIGASE COMPONENT HRD3A-RELATED"/>
    <property type="match status" value="1"/>
</dbReference>
<dbReference type="Gene3D" id="1.25.40.10">
    <property type="entry name" value="Tetratricopeptide repeat domain"/>
    <property type="match status" value="2"/>
</dbReference>
<organism evidence="2 3">
    <name type="scientific">Ditylenchus destructor</name>
    <dbReference type="NCBI Taxonomy" id="166010"/>
    <lineage>
        <taxon>Eukaryota</taxon>
        <taxon>Metazoa</taxon>
        <taxon>Ecdysozoa</taxon>
        <taxon>Nematoda</taxon>
        <taxon>Chromadorea</taxon>
        <taxon>Rhabditida</taxon>
        <taxon>Tylenchina</taxon>
        <taxon>Tylenchomorpha</taxon>
        <taxon>Sphaerularioidea</taxon>
        <taxon>Anguinidae</taxon>
        <taxon>Anguininae</taxon>
        <taxon>Ditylenchus</taxon>
    </lineage>
</organism>
<evidence type="ECO:0000256" key="1">
    <source>
        <dbReference type="SAM" id="Phobius"/>
    </source>
</evidence>
<keyword evidence="1" id="KW-0812">Transmembrane</keyword>
<dbReference type="EMBL" id="JAKKPZ010000005">
    <property type="protein sequence ID" value="KAI1720621.1"/>
    <property type="molecule type" value="Genomic_DNA"/>
</dbReference>
<dbReference type="PANTHER" id="PTHR45084">
    <property type="entry name" value="ERAD-ASSOCIATED E3 UBIQUITIN-PROTEIN LIGASE COMPONENT HRD3A-RELATED"/>
    <property type="match status" value="1"/>
</dbReference>
<comment type="caution">
    <text evidence="2">The sequence shown here is derived from an EMBL/GenBank/DDBJ whole genome shotgun (WGS) entry which is preliminary data.</text>
</comment>
<evidence type="ECO:0000313" key="2">
    <source>
        <dbReference type="EMBL" id="KAI1720621.1"/>
    </source>
</evidence>
<gene>
    <name evidence="2" type="ORF">DdX_04862</name>
</gene>
<dbReference type="AlphaFoldDB" id="A0AAD4NA67"/>
<accession>A0AAD4NA67</accession>
<keyword evidence="3" id="KW-1185">Reference proteome</keyword>
<dbReference type="InterPro" id="IPR011990">
    <property type="entry name" value="TPR-like_helical_dom_sf"/>
</dbReference>
<protein>
    <submittedName>
        <fullName evidence="2">Sel1 repeat domain-containing protein</fullName>
    </submittedName>
</protein>
<dbReference type="Proteomes" id="UP001201812">
    <property type="component" value="Unassembled WGS sequence"/>
</dbReference>
<name>A0AAD4NA67_9BILA</name>
<evidence type="ECO:0000313" key="3">
    <source>
        <dbReference type="Proteomes" id="UP001201812"/>
    </source>
</evidence>
<feature type="transmembrane region" description="Helical" evidence="1">
    <location>
        <begin position="253"/>
        <end position="273"/>
    </location>
</feature>
<keyword evidence="1" id="KW-1133">Transmembrane helix</keyword>
<dbReference type="InterPro" id="IPR006597">
    <property type="entry name" value="Sel1-like"/>
</dbReference>
<keyword evidence="1" id="KW-0472">Membrane</keyword>
<dbReference type="Pfam" id="PF08238">
    <property type="entry name" value="Sel1"/>
    <property type="match status" value="4"/>
</dbReference>
<sequence>MYYKGQGVKRDFKQALKYFQLASQSGHILAVYNLAQMHAKGIGVLRNCRFAMALYKNVAERGRWAERFMDAYLKFQNGAVDEAAFRYLFLAEFGYEAAQTNFAYIMDQEETRLFPQEEAYQRALLSWQRAANQDYPVARVKLGDYKYYGFGTEVDLAEAANHYKIAATSHQSAQAMFNLGYMHEHGLGVNKDLHLAKRYYDLAAETSTEAFVPVALALVKLRIEFVLDHMLTGVAFRNVPAVNFLDIALGPNWDLYVMSLLLGLIVWIGYCYLRNRNRVNAQL</sequence>
<dbReference type="SMART" id="SM00671">
    <property type="entry name" value="SEL1"/>
    <property type="match status" value="4"/>
</dbReference>
<reference evidence="2" key="1">
    <citation type="submission" date="2022-01" db="EMBL/GenBank/DDBJ databases">
        <title>Genome Sequence Resource for Two Populations of Ditylenchus destructor, the Migratory Endoparasitic Phytonematode.</title>
        <authorList>
            <person name="Zhang H."/>
            <person name="Lin R."/>
            <person name="Xie B."/>
        </authorList>
    </citation>
    <scope>NUCLEOTIDE SEQUENCE</scope>
    <source>
        <strain evidence="2">BazhouSP</strain>
    </source>
</reference>
<dbReference type="GO" id="GO:0036503">
    <property type="term" value="P:ERAD pathway"/>
    <property type="evidence" value="ECO:0007669"/>
    <property type="project" value="InterPro"/>
</dbReference>
<dbReference type="SUPFAM" id="SSF81901">
    <property type="entry name" value="HCP-like"/>
    <property type="match status" value="2"/>
</dbReference>